<protein>
    <submittedName>
        <fullName evidence="2">Protein shortage in chiasmata 1 ortholog</fullName>
    </submittedName>
</protein>
<dbReference type="SUPFAM" id="SSF58069">
    <property type="entry name" value="Virus ectodomain"/>
    <property type="match status" value="1"/>
</dbReference>
<keyword evidence="1" id="KW-1185">Reference proteome</keyword>
<reference evidence="2" key="1">
    <citation type="submission" date="2025-08" db="UniProtKB">
        <authorList>
            <consortium name="RefSeq"/>
        </authorList>
    </citation>
    <scope>IDENTIFICATION</scope>
    <source>
        <tissue evidence="2">Blood</tissue>
    </source>
</reference>
<dbReference type="Proteomes" id="UP001652627">
    <property type="component" value="Chromosome Z"/>
</dbReference>
<accession>A0ABM4G4J4</accession>
<dbReference type="InterPro" id="IPR039991">
    <property type="entry name" value="SHOC1"/>
</dbReference>
<dbReference type="PANTHER" id="PTHR35668:SF1">
    <property type="entry name" value="PROTEIN SHORTAGE IN CHIASMATA 1 ORTHOLOG"/>
    <property type="match status" value="1"/>
</dbReference>
<organism evidence="1 2">
    <name type="scientific">Apteryx mantelli</name>
    <name type="common">North Island brown kiwi</name>
    <dbReference type="NCBI Taxonomy" id="2696672"/>
    <lineage>
        <taxon>Eukaryota</taxon>
        <taxon>Metazoa</taxon>
        <taxon>Chordata</taxon>
        <taxon>Craniata</taxon>
        <taxon>Vertebrata</taxon>
        <taxon>Euteleostomi</taxon>
        <taxon>Archelosauria</taxon>
        <taxon>Archosauria</taxon>
        <taxon>Dinosauria</taxon>
        <taxon>Saurischia</taxon>
        <taxon>Theropoda</taxon>
        <taxon>Coelurosauria</taxon>
        <taxon>Aves</taxon>
        <taxon>Palaeognathae</taxon>
        <taxon>Apterygiformes</taxon>
        <taxon>Apterygidae</taxon>
        <taxon>Apteryx</taxon>
    </lineage>
</organism>
<dbReference type="Pfam" id="PF17825">
    <property type="entry name" value="DUF5587"/>
    <property type="match status" value="2"/>
</dbReference>
<sequence length="1767" mass="203220">MVINCSNWEQYKWVQYYWSVYPTLKMGCLCRNHSMPYAYVGSEFTPRNDCRIASGDAPAGLIWACSDGHMYTRLPNPQCTLGIPTLCPVWKRTPVQPHRFAHTRRELGGEAEGWQDPGAAVRIAWGMEGFGGFGSATVRTWLWISKLAYQVELLANATRDSLSLINTQLQAMTKMALQNRLALDLMLLHQNGLCGYLNLSSTDCCVYIPNVTQDLNTQLETIRQVAKDTRELRESMNNSWLSKLFGWFGLSVTGWIQSLLQTGVIMSLCHKTRKIMFAAFKYHSTDYLYESIARQKFSICRLSLCFPPCLHQDEKYHLTGLFADDKYRRPWTRIISTQNMTDISVLDQWKKSLSVEDFLEKKPISCIKFHINKELIEVIPSSNPCSQTDLEASYLLMKNIYKEEFTEDEYLKTDCAIELKEYQDLYVGDELVFVDNLENYGKKLPNLYALLDRLQFFLVKDPLLNSEGQKLTEESIFRKCFTFQNKMEMQESKKELQGIKENFSPISLKDEEYSMLPLELEVYRTSRSEINIPSHLELKELLKLAPETMGDEATCEELIKGTLNAEIANKSEISKYCPELEEVCSSNSRSVLDFCESAKCAAYPNKEMEVPLSPPCRQQRSQLNFLDTGLQEEPLSANSIFITEPSREYLECLVWQSEKYQDDVKSLLLKEHQTVKLTCQHRSLTELKELLSVDIETPMLSSLEVDWWLHLGLSPVYLETLEQLSLDSSSTNSFLPTEVETFSLFTSYQLEWWLEEKNSMANQELLSAEKHQLDKITDLYMSPEIKRKHFSLHVSAASSVKIRSANTSIEELTGESIQMSKVEEPIYFLNQEKKIFKSLESVSYKDVSFEQDDLPRNQKPSSVALAATWYDDDSDLLSNFIMLRSKHTFTQREKKNDIDSPEKVLQLEEEHLHVHKEDSSVCKTVTTEKTEQENENITVNIQASESQCQAYCLLEAAAAPILKDLTHLGILAAVNWSFINIKFDHTRFFLKQQEKVISDHFKEGKIDEKETMLFRHAALVHLLVTVRDLLLTCGLDTALGYLSKAKDIYKNILESCLDKIWRQLKIVQYSSQKKHETNPKITALQCQMLNCMQSNREECSVKVNNINTFSKQTKLCQTIAIIIKPISFNKGLNLLLVQRNQKCDNTAQVQFVSFELLDKILIITRMDSDREKAALIHSLSTVEGLKAMDLNTEKKGAFLGCKDIISNRYSCVIVHNQHIGADFPWTHFSLVMEYDYSENSCWKNLCKNLNITYMTFKTTLPETILMGDHCDSFLLEVQIPYVFLTSEGLVNVPDILQLLETKYNITFVERSCSYSLWLFGSTDRYVVLTIDECTAIFLQNIDELNYEKSCNNVIMKLMALSLQYTCCWIVFYSRERLTSEYSLRGATVLHLVLIYATLVQFAQRSEDFEVKVVLLPGTEETALLIRQIADNILIASNINPHEWLDKSWLSILPSETEKCLLTFPCINPLVAQFMLKKGSSLKRLFLASFNQLQELLPQVPKKVLKHFSDITSLYSLNPAAPPEVEVKCASPPKNWNSFNTLCPNYNQNYQSSELHDKGPSDVNSEAMIPPLNHQQDFINSDFSSYMQKKSCSSDVVVGKKQDFFVVPKDYEDFAHPDVKNSVYVQRQPFMMYCSSDHYSKNSEEDFFATFSEYASPERSESFLEEFRDVTSRSPEILIDETPWNDYSSTCTYDSFAPVDSDELQSLNFHQRARESSGKREKSASLLLTEEKNVTDFRFAEVPQGKKRRLTFERVPGRSDGQTRLKFF</sequence>
<proteinExistence type="predicted"/>
<dbReference type="GeneID" id="106485125"/>
<gene>
    <name evidence="2" type="primary">SHOC1</name>
</gene>
<evidence type="ECO:0000313" key="1">
    <source>
        <dbReference type="Proteomes" id="UP001652627"/>
    </source>
</evidence>
<name>A0ABM4G4J4_9AVES</name>
<dbReference type="Gene3D" id="1.10.287.210">
    <property type="match status" value="1"/>
</dbReference>
<dbReference type="RefSeq" id="XP_067172119.1">
    <property type="nucleotide sequence ID" value="XM_067316018.1"/>
</dbReference>
<dbReference type="PANTHER" id="PTHR35668">
    <property type="entry name" value="PROTEIN SHORTAGE IN CHIASMATA 1 ORTHOLOG"/>
    <property type="match status" value="1"/>
</dbReference>
<evidence type="ECO:0000313" key="2">
    <source>
        <dbReference type="RefSeq" id="XP_067172119.1"/>
    </source>
</evidence>